<keyword evidence="1" id="KW-0732">Signal</keyword>
<accession>A0A6C2YVW4</accession>
<keyword evidence="3" id="KW-0645">Protease</keyword>
<organism evidence="3">
    <name type="scientific">Tuwongella immobilis</name>
    <dbReference type="NCBI Taxonomy" id="692036"/>
    <lineage>
        <taxon>Bacteria</taxon>
        <taxon>Pseudomonadati</taxon>
        <taxon>Planctomycetota</taxon>
        <taxon>Planctomycetia</taxon>
        <taxon>Gemmatales</taxon>
        <taxon>Gemmataceae</taxon>
        <taxon>Tuwongella</taxon>
    </lineage>
</organism>
<dbReference type="PANTHER" id="PTHR22946">
    <property type="entry name" value="DIENELACTONE HYDROLASE DOMAIN-CONTAINING PROTEIN-RELATED"/>
    <property type="match status" value="1"/>
</dbReference>
<protein>
    <recommendedName>
        <fullName evidence="2">Peptidase S9 prolyl oligopeptidase catalytic domain-containing protein</fullName>
    </recommendedName>
</protein>
<keyword evidence="4" id="KW-1185">Reference proteome</keyword>
<dbReference type="Pfam" id="PF00326">
    <property type="entry name" value="Peptidase_S9"/>
    <property type="match status" value="1"/>
</dbReference>
<dbReference type="AlphaFoldDB" id="A0A6C2YVW4"/>
<dbReference type="GO" id="GO:0006508">
    <property type="term" value="P:proteolysis"/>
    <property type="evidence" value="ECO:0007669"/>
    <property type="project" value="InterPro"/>
</dbReference>
<dbReference type="Gene3D" id="3.40.50.1820">
    <property type="entry name" value="alpha/beta hydrolase"/>
    <property type="match status" value="1"/>
</dbReference>
<keyword evidence="3" id="KW-0378">Hydrolase</keyword>
<dbReference type="InterPro" id="IPR050261">
    <property type="entry name" value="FrsA_esterase"/>
</dbReference>
<reference evidence="3" key="1">
    <citation type="submission" date="2019-04" db="EMBL/GenBank/DDBJ databases">
        <authorList>
            <consortium name="Science for Life Laboratories"/>
        </authorList>
    </citation>
    <scope>NUCLEOTIDE SEQUENCE</scope>
    <source>
        <strain evidence="3">MBLW1</strain>
    </source>
</reference>
<dbReference type="GO" id="GO:0008236">
    <property type="term" value="F:serine-type peptidase activity"/>
    <property type="evidence" value="ECO:0007669"/>
    <property type="project" value="InterPro"/>
</dbReference>
<evidence type="ECO:0000313" key="3">
    <source>
        <dbReference type="EMBL" id="VIP05045.1"/>
    </source>
</evidence>
<dbReference type="EMBL" id="LR593887">
    <property type="protein sequence ID" value="VTS07446.1"/>
    <property type="molecule type" value="Genomic_DNA"/>
</dbReference>
<keyword evidence="3" id="KW-0031">Aminopeptidase</keyword>
<feature type="signal peptide" evidence="1">
    <location>
        <begin position="1"/>
        <end position="22"/>
    </location>
</feature>
<name>A0A6C2YVW4_9BACT</name>
<evidence type="ECO:0000313" key="4">
    <source>
        <dbReference type="Proteomes" id="UP000464378"/>
    </source>
</evidence>
<gene>
    <name evidence="3" type="ORF">GMBLW1_41480</name>
</gene>
<feature type="chain" id="PRO_5033535004" description="Peptidase S9 prolyl oligopeptidase catalytic domain-containing protein" evidence="1">
    <location>
        <begin position="23"/>
        <end position="362"/>
    </location>
</feature>
<sequence>MTTLHRLIAVTAFLWLPISSRADETVPVYSDRSEVMNFLNSQGKLQPVQSKADWQIRRNHILFNMQKVMGPLPSRKQLAPLDPKILETVDFPKYQRIKLTIQVEANDRLPAYLFVPKMKDNEKRAAVLCLHPTSIPLGKGIPAGLGDNYDRQYAVHLVERGYVTLAPDYVNMGEYRFNPYQNGYQSATMKAIWNHMRCIDFLEQHPRVDGKRIGAVGHSLGGHNSIFLGVFDERIQCVISSCGFCSFPKYMKGNLAGWGHDGYMPKIRNELESNPAKMPFDFTEVIAALAPRPFLASAPVGDDNFDVEGVKDCIRAARPVYRLFGAESSLIGDYPAGGHTFGGPARAIAYPFLDKSLAHQPQ</sequence>
<dbReference type="InterPro" id="IPR029058">
    <property type="entry name" value="AB_hydrolase_fold"/>
</dbReference>
<dbReference type="EMBL" id="LR586016">
    <property type="protein sequence ID" value="VIP05045.1"/>
    <property type="molecule type" value="Genomic_DNA"/>
</dbReference>
<evidence type="ECO:0000259" key="2">
    <source>
        <dbReference type="Pfam" id="PF00326"/>
    </source>
</evidence>
<dbReference type="RefSeq" id="WP_162660052.1">
    <property type="nucleotide sequence ID" value="NZ_LR593887.1"/>
</dbReference>
<feature type="domain" description="Peptidase S9 prolyl oligopeptidase catalytic" evidence="2">
    <location>
        <begin position="155"/>
        <end position="344"/>
    </location>
</feature>
<dbReference type="InParanoid" id="A0A6C2YVW4"/>
<proteinExistence type="predicted"/>
<dbReference type="GO" id="GO:0004177">
    <property type="term" value="F:aminopeptidase activity"/>
    <property type="evidence" value="ECO:0007669"/>
    <property type="project" value="UniProtKB-KW"/>
</dbReference>
<evidence type="ECO:0000256" key="1">
    <source>
        <dbReference type="SAM" id="SignalP"/>
    </source>
</evidence>
<dbReference type="Proteomes" id="UP000464378">
    <property type="component" value="Chromosome"/>
</dbReference>
<dbReference type="KEGG" id="tim:GMBLW1_41480"/>
<dbReference type="InterPro" id="IPR001375">
    <property type="entry name" value="Peptidase_S9_cat"/>
</dbReference>
<dbReference type="SUPFAM" id="SSF53474">
    <property type="entry name" value="alpha/beta-Hydrolases"/>
    <property type="match status" value="1"/>
</dbReference>